<keyword evidence="3" id="KW-1185">Reference proteome</keyword>
<dbReference type="eggNOG" id="KOG0148">
    <property type="taxonomic scope" value="Eukaryota"/>
</dbReference>
<dbReference type="Proteomes" id="UP000009192">
    <property type="component" value="Unassembled WGS sequence"/>
</dbReference>
<reference evidence="2 3" key="1">
    <citation type="journal article" date="2007" name="Nature">
        <title>Evolution of genes and genomes on the Drosophila phylogeny.</title>
        <authorList>
            <consortium name="Drosophila 12 Genomes Consortium"/>
            <person name="Clark A.G."/>
            <person name="Eisen M.B."/>
            <person name="Smith D.R."/>
            <person name="Bergman C.M."/>
            <person name="Oliver B."/>
            <person name="Markow T.A."/>
            <person name="Kaufman T.C."/>
            <person name="Kellis M."/>
            <person name="Gelbart W."/>
            <person name="Iyer V.N."/>
            <person name="Pollard D.A."/>
            <person name="Sackton T.B."/>
            <person name="Larracuente A.M."/>
            <person name="Singh N.D."/>
            <person name="Abad J.P."/>
            <person name="Abt D.N."/>
            <person name="Adryan B."/>
            <person name="Aguade M."/>
            <person name="Akashi H."/>
            <person name="Anderson W.W."/>
            <person name="Aquadro C.F."/>
            <person name="Ardell D.H."/>
            <person name="Arguello R."/>
            <person name="Artieri C.G."/>
            <person name="Barbash D.A."/>
            <person name="Barker D."/>
            <person name="Barsanti P."/>
            <person name="Batterham P."/>
            <person name="Batzoglou S."/>
            <person name="Begun D."/>
            <person name="Bhutkar A."/>
            <person name="Blanco E."/>
            <person name="Bosak S.A."/>
            <person name="Bradley R.K."/>
            <person name="Brand A.D."/>
            <person name="Brent M.R."/>
            <person name="Brooks A.N."/>
            <person name="Brown R.H."/>
            <person name="Butlin R.K."/>
            <person name="Caggese C."/>
            <person name="Calvi B.R."/>
            <person name="Bernardo de Carvalho A."/>
            <person name="Caspi A."/>
            <person name="Castrezana S."/>
            <person name="Celniker S.E."/>
            <person name="Chang J.L."/>
            <person name="Chapple C."/>
            <person name="Chatterji S."/>
            <person name="Chinwalla A."/>
            <person name="Civetta A."/>
            <person name="Clifton S.W."/>
            <person name="Comeron J.M."/>
            <person name="Costello J.C."/>
            <person name="Coyne J.A."/>
            <person name="Daub J."/>
            <person name="David R.G."/>
            <person name="Delcher A.L."/>
            <person name="Delehaunty K."/>
            <person name="Do C.B."/>
            <person name="Ebling H."/>
            <person name="Edwards K."/>
            <person name="Eickbush T."/>
            <person name="Evans J.D."/>
            <person name="Filipski A."/>
            <person name="Findeiss S."/>
            <person name="Freyhult E."/>
            <person name="Fulton L."/>
            <person name="Fulton R."/>
            <person name="Garcia A.C."/>
            <person name="Gardiner A."/>
            <person name="Garfield D.A."/>
            <person name="Garvin B.E."/>
            <person name="Gibson G."/>
            <person name="Gilbert D."/>
            <person name="Gnerre S."/>
            <person name="Godfrey J."/>
            <person name="Good R."/>
            <person name="Gotea V."/>
            <person name="Gravely B."/>
            <person name="Greenberg A.J."/>
            <person name="Griffiths-Jones S."/>
            <person name="Gross S."/>
            <person name="Guigo R."/>
            <person name="Gustafson E.A."/>
            <person name="Haerty W."/>
            <person name="Hahn M.W."/>
            <person name="Halligan D.L."/>
            <person name="Halpern A.L."/>
            <person name="Halter G.M."/>
            <person name="Han M.V."/>
            <person name="Heger A."/>
            <person name="Hillier L."/>
            <person name="Hinrichs A.S."/>
            <person name="Holmes I."/>
            <person name="Hoskins R.A."/>
            <person name="Hubisz M.J."/>
            <person name="Hultmark D."/>
            <person name="Huntley M.A."/>
            <person name="Jaffe D.B."/>
            <person name="Jagadeeshan S."/>
            <person name="Jeck W.R."/>
            <person name="Johnson J."/>
            <person name="Jones C.D."/>
            <person name="Jordan W.C."/>
            <person name="Karpen G.H."/>
            <person name="Kataoka E."/>
            <person name="Keightley P.D."/>
            <person name="Kheradpour P."/>
            <person name="Kirkness E.F."/>
            <person name="Koerich L.B."/>
            <person name="Kristiansen K."/>
            <person name="Kudrna D."/>
            <person name="Kulathinal R.J."/>
            <person name="Kumar S."/>
            <person name="Kwok R."/>
            <person name="Lander E."/>
            <person name="Langley C.H."/>
            <person name="Lapoint R."/>
            <person name="Lazzaro B.P."/>
            <person name="Lee S.J."/>
            <person name="Levesque L."/>
            <person name="Li R."/>
            <person name="Lin C.F."/>
            <person name="Lin M.F."/>
            <person name="Lindblad-Toh K."/>
            <person name="Llopart A."/>
            <person name="Long M."/>
            <person name="Low L."/>
            <person name="Lozovsky E."/>
            <person name="Lu J."/>
            <person name="Luo M."/>
            <person name="Machado C.A."/>
            <person name="Makalowski W."/>
            <person name="Marzo M."/>
            <person name="Matsuda M."/>
            <person name="Matzkin L."/>
            <person name="McAllister B."/>
            <person name="McBride C.S."/>
            <person name="McKernan B."/>
            <person name="McKernan K."/>
            <person name="Mendez-Lago M."/>
            <person name="Minx P."/>
            <person name="Mollenhauer M.U."/>
            <person name="Montooth K."/>
            <person name="Mount S.M."/>
            <person name="Mu X."/>
            <person name="Myers E."/>
            <person name="Negre B."/>
            <person name="Newfeld S."/>
            <person name="Nielsen R."/>
            <person name="Noor M.A."/>
            <person name="O'Grady P."/>
            <person name="Pachter L."/>
            <person name="Papaceit M."/>
            <person name="Parisi M.J."/>
            <person name="Parisi M."/>
            <person name="Parts L."/>
            <person name="Pedersen J.S."/>
            <person name="Pesole G."/>
            <person name="Phillippy A.M."/>
            <person name="Ponting C.P."/>
            <person name="Pop M."/>
            <person name="Porcelli D."/>
            <person name="Powell J.R."/>
            <person name="Prohaska S."/>
            <person name="Pruitt K."/>
            <person name="Puig M."/>
            <person name="Quesneville H."/>
            <person name="Ram K.R."/>
            <person name="Rand D."/>
            <person name="Rasmussen M.D."/>
            <person name="Reed L.K."/>
            <person name="Reenan R."/>
            <person name="Reily A."/>
            <person name="Remington K.A."/>
            <person name="Rieger T.T."/>
            <person name="Ritchie M.G."/>
            <person name="Robin C."/>
            <person name="Rogers Y.H."/>
            <person name="Rohde C."/>
            <person name="Rozas J."/>
            <person name="Rubenfield M.J."/>
            <person name="Ruiz A."/>
            <person name="Russo S."/>
            <person name="Salzberg S.L."/>
            <person name="Sanchez-Gracia A."/>
            <person name="Saranga D.J."/>
            <person name="Sato H."/>
            <person name="Schaeffer S.W."/>
            <person name="Schatz M.C."/>
            <person name="Schlenke T."/>
            <person name="Schwartz R."/>
            <person name="Segarra C."/>
            <person name="Singh R.S."/>
            <person name="Sirot L."/>
            <person name="Sirota M."/>
            <person name="Sisneros N.B."/>
            <person name="Smith C.D."/>
            <person name="Smith T.F."/>
            <person name="Spieth J."/>
            <person name="Stage D.E."/>
            <person name="Stark A."/>
            <person name="Stephan W."/>
            <person name="Strausberg R.L."/>
            <person name="Strempel S."/>
            <person name="Sturgill D."/>
            <person name="Sutton G."/>
            <person name="Sutton G.G."/>
            <person name="Tao W."/>
            <person name="Teichmann S."/>
            <person name="Tobari Y.N."/>
            <person name="Tomimura Y."/>
            <person name="Tsolas J.M."/>
            <person name="Valente V.L."/>
            <person name="Venter E."/>
            <person name="Venter J.C."/>
            <person name="Vicario S."/>
            <person name="Vieira F.G."/>
            <person name="Vilella A.J."/>
            <person name="Villasante A."/>
            <person name="Walenz B."/>
            <person name="Wang J."/>
            <person name="Wasserman M."/>
            <person name="Watts T."/>
            <person name="Wilson D."/>
            <person name="Wilson R.K."/>
            <person name="Wing R.A."/>
            <person name="Wolfner M.F."/>
            <person name="Wong A."/>
            <person name="Wong G.K."/>
            <person name="Wu C.I."/>
            <person name="Wu G."/>
            <person name="Yamamoto D."/>
            <person name="Yang H.P."/>
            <person name="Yang S.P."/>
            <person name="Yorke J.A."/>
            <person name="Yoshida K."/>
            <person name="Zdobnov E."/>
            <person name="Zhang P."/>
            <person name="Zhang Y."/>
            <person name="Zimin A.V."/>
            <person name="Baldwin J."/>
            <person name="Abdouelleil A."/>
            <person name="Abdulkadir J."/>
            <person name="Abebe A."/>
            <person name="Abera B."/>
            <person name="Abreu J."/>
            <person name="Acer S.C."/>
            <person name="Aftuck L."/>
            <person name="Alexander A."/>
            <person name="An P."/>
            <person name="Anderson E."/>
            <person name="Anderson S."/>
            <person name="Arachi H."/>
            <person name="Azer M."/>
            <person name="Bachantsang P."/>
            <person name="Barry A."/>
            <person name="Bayul T."/>
            <person name="Berlin A."/>
            <person name="Bessette D."/>
            <person name="Bloom T."/>
            <person name="Blye J."/>
            <person name="Boguslavskiy L."/>
            <person name="Bonnet C."/>
            <person name="Boukhgalter B."/>
            <person name="Bourzgui I."/>
            <person name="Brown A."/>
            <person name="Cahill P."/>
            <person name="Channer S."/>
            <person name="Cheshatsang Y."/>
            <person name="Chuda L."/>
            <person name="Citroen M."/>
            <person name="Collymore A."/>
            <person name="Cooke P."/>
            <person name="Costello M."/>
            <person name="D'Aco K."/>
            <person name="Daza R."/>
            <person name="De Haan G."/>
            <person name="DeGray S."/>
            <person name="DeMaso C."/>
            <person name="Dhargay N."/>
            <person name="Dooley K."/>
            <person name="Dooley E."/>
            <person name="Doricent M."/>
            <person name="Dorje P."/>
            <person name="Dorjee K."/>
            <person name="Dupes A."/>
            <person name="Elong R."/>
            <person name="Falk J."/>
            <person name="Farina A."/>
            <person name="Faro S."/>
            <person name="Ferguson D."/>
            <person name="Fisher S."/>
            <person name="Foley C.D."/>
            <person name="Franke A."/>
            <person name="Friedrich D."/>
            <person name="Gadbois L."/>
            <person name="Gearin G."/>
            <person name="Gearin C.R."/>
            <person name="Giannoukos G."/>
            <person name="Goode T."/>
            <person name="Graham J."/>
            <person name="Grandbois E."/>
            <person name="Grewal S."/>
            <person name="Gyaltsen K."/>
            <person name="Hafez N."/>
            <person name="Hagos B."/>
            <person name="Hall J."/>
            <person name="Henson C."/>
            <person name="Hollinger A."/>
            <person name="Honan T."/>
            <person name="Huard M.D."/>
            <person name="Hughes L."/>
            <person name="Hurhula B."/>
            <person name="Husby M.E."/>
            <person name="Kamat A."/>
            <person name="Kanga B."/>
            <person name="Kashin S."/>
            <person name="Khazanovich D."/>
            <person name="Kisner P."/>
            <person name="Lance K."/>
            <person name="Lara M."/>
            <person name="Lee W."/>
            <person name="Lennon N."/>
            <person name="Letendre F."/>
            <person name="LeVine R."/>
            <person name="Lipovsky A."/>
            <person name="Liu X."/>
            <person name="Liu J."/>
            <person name="Liu S."/>
            <person name="Lokyitsang T."/>
            <person name="Lokyitsang Y."/>
            <person name="Lubonja R."/>
            <person name="Lui A."/>
            <person name="MacDonald P."/>
            <person name="Magnisalis V."/>
            <person name="Maru K."/>
            <person name="Matthews C."/>
            <person name="McCusker W."/>
            <person name="McDonough S."/>
            <person name="Mehta T."/>
            <person name="Meldrim J."/>
            <person name="Meneus L."/>
            <person name="Mihai O."/>
            <person name="Mihalev A."/>
            <person name="Mihova T."/>
            <person name="Mittelman R."/>
            <person name="Mlenga V."/>
            <person name="Montmayeur A."/>
            <person name="Mulrain L."/>
            <person name="Navidi A."/>
            <person name="Naylor J."/>
            <person name="Negash T."/>
            <person name="Nguyen T."/>
            <person name="Nguyen N."/>
            <person name="Nicol R."/>
            <person name="Norbu C."/>
            <person name="Norbu N."/>
            <person name="Novod N."/>
            <person name="O'Neill B."/>
            <person name="Osman S."/>
            <person name="Markiewicz E."/>
            <person name="Oyono O.L."/>
            <person name="Patti C."/>
            <person name="Phunkhang P."/>
            <person name="Pierre F."/>
            <person name="Priest M."/>
            <person name="Raghuraman S."/>
            <person name="Rege F."/>
            <person name="Reyes R."/>
            <person name="Rise C."/>
            <person name="Rogov P."/>
            <person name="Ross K."/>
            <person name="Ryan E."/>
            <person name="Settipalli S."/>
            <person name="Shea T."/>
            <person name="Sherpa N."/>
            <person name="Shi L."/>
            <person name="Shih D."/>
            <person name="Sparrow T."/>
            <person name="Spaulding J."/>
            <person name="Stalker J."/>
            <person name="Stange-Thomann N."/>
            <person name="Stavropoulos S."/>
            <person name="Stone C."/>
            <person name="Strader C."/>
            <person name="Tesfaye S."/>
            <person name="Thomson T."/>
            <person name="Thoulutsang Y."/>
            <person name="Thoulutsang D."/>
            <person name="Topham K."/>
            <person name="Topping I."/>
            <person name="Tsamla T."/>
            <person name="Vassiliev H."/>
            <person name="Vo A."/>
            <person name="Wangchuk T."/>
            <person name="Wangdi T."/>
            <person name="Weiand M."/>
            <person name="Wilkinson J."/>
            <person name="Wilson A."/>
            <person name="Yadav S."/>
            <person name="Young G."/>
            <person name="Yu Q."/>
            <person name="Zembek L."/>
            <person name="Zhong D."/>
            <person name="Zimmer A."/>
            <person name="Zwirko Z."/>
            <person name="Jaffe D.B."/>
            <person name="Alvarez P."/>
            <person name="Brockman W."/>
            <person name="Butler J."/>
            <person name="Chin C."/>
            <person name="Gnerre S."/>
            <person name="Grabherr M."/>
            <person name="Kleber M."/>
            <person name="Mauceli E."/>
            <person name="MacCallum I."/>
        </authorList>
    </citation>
    <scope>NUCLEOTIDE SEQUENCE [LARGE SCALE GENOMIC DNA]</scope>
    <source>
        <strain evidence="3">Tucson 15081-1352.22</strain>
    </source>
</reference>
<dbReference type="KEGG" id="dmo:Dmoj_GI14484"/>
<protein>
    <submittedName>
        <fullName evidence="2">Uncharacterized protein</fullName>
    </submittedName>
</protein>
<dbReference type="InParanoid" id="A0A0Q9XH98"/>
<organism evidence="2 3">
    <name type="scientific">Drosophila mojavensis</name>
    <name type="common">Fruit fly</name>
    <dbReference type="NCBI Taxonomy" id="7230"/>
    <lineage>
        <taxon>Eukaryota</taxon>
        <taxon>Metazoa</taxon>
        <taxon>Ecdysozoa</taxon>
        <taxon>Arthropoda</taxon>
        <taxon>Hexapoda</taxon>
        <taxon>Insecta</taxon>
        <taxon>Pterygota</taxon>
        <taxon>Neoptera</taxon>
        <taxon>Endopterygota</taxon>
        <taxon>Diptera</taxon>
        <taxon>Brachycera</taxon>
        <taxon>Muscomorpha</taxon>
        <taxon>Ephydroidea</taxon>
        <taxon>Drosophilidae</taxon>
        <taxon>Drosophila</taxon>
    </lineage>
</organism>
<accession>A0A0Q9XH98</accession>
<proteinExistence type="predicted"/>
<feature type="region of interest" description="Disordered" evidence="1">
    <location>
        <begin position="40"/>
        <end position="62"/>
    </location>
</feature>
<evidence type="ECO:0000313" key="3">
    <source>
        <dbReference type="Proteomes" id="UP000009192"/>
    </source>
</evidence>
<gene>
    <name evidence="2" type="primary">Dmoj\GI14484</name>
    <name evidence="2" type="ORF">Dmoj_GI14484</name>
</gene>
<evidence type="ECO:0000313" key="2">
    <source>
        <dbReference type="EMBL" id="KRG07823.1"/>
    </source>
</evidence>
<evidence type="ECO:0000256" key="1">
    <source>
        <dbReference type="SAM" id="MobiDB-lite"/>
    </source>
</evidence>
<sequence>MLAMPTLMMPATAQMTLSSQPLSVGAKPYETKLLAIHQTHLQQQQQQAPAQQQQQQQAQHQLQLEHSCNPGLLSLHIVNANNKSTSYF</sequence>
<dbReference type="EMBL" id="CH933929">
    <property type="protein sequence ID" value="KRG07823.1"/>
    <property type="molecule type" value="Genomic_DNA"/>
</dbReference>
<dbReference type="AlphaFoldDB" id="A0A0Q9XH98"/>
<name>A0A0Q9XH98_DROMO</name>